<evidence type="ECO:0000259" key="3">
    <source>
        <dbReference type="PROSITE" id="PS50097"/>
    </source>
</evidence>
<dbReference type="EMBL" id="AP004654">
    <property type="protein sequence ID" value="BAD33174.1"/>
    <property type="molecule type" value="Genomic_DNA"/>
</dbReference>
<reference evidence="5" key="7">
    <citation type="submission" date="2012-08" db="EMBL/GenBank/DDBJ databases">
        <title>Oryza sativa nipponbare(GA3) genomic DNA, chromosome 8.</title>
        <authorList>
            <consortium name="IRGSP(International Rice Genome Sequencing Project)"/>
        </authorList>
    </citation>
    <scope>NUCLEOTIDE SEQUENCE</scope>
</reference>
<dbReference type="InterPro" id="IPR011333">
    <property type="entry name" value="SKP1/BTB/POZ_sf"/>
</dbReference>
<accession>A0A0P0XAM7</accession>
<evidence type="ECO:0000256" key="1">
    <source>
        <dbReference type="ARBA" id="ARBA00004906"/>
    </source>
</evidence>
<dbReference type="Proteomes" id="UP000000763">
    <property type="component" value="Chromosome 8"/>
</dbReference>
<evidence type="ECO:0000313" key="4">
    <source>
        <dbReference type="EMBL" id="BAD33174.1"/>
    </source>
</evidence>
<reference evidence="5 6" key="2">
    <citation type="journal article" date="2005" name="Nature">
        <title>The map-based sequence of the rice genome.</title>
        <authorList>
            <consortium name="International rice genome sequencing project (IRGSP)"/>
            <person name="Matsumoto T."/>
            <person name="Wu J."/>
            <person name="Kanamori H."/>
            <person name="Katayose Y."/>
            <person name="Fujisawa M."/>
            <person name="Namiki N."/>
            <person name="Mizuno H."/>
            <person name="Yamamoto K."/>
            <person name="Antonio B.A."/>
            <person name="Baba T."/>
            <person name="Sakata K."/>
            <person name="Nagamura Y."/>
            <person name="Aoki H."/>
            <person name="Arikawa K."/>
            <person name="Arita K."/>
            <person name="Bito T."/>
            <person name="Chiden Y."/>
            <person name="Fujitsuka N."/>
            <person name="Fukunaka R."/>
            <person name="Hamada M."/>
            <person name="Harada C."/>
            <person name="Hayashi A."/>
            <person name="Hijishita S."/>
            <person name="Honda M."/>
            <person name="Hosokawa S."/>
            <person name="Ichikawa Y."/>
            <person name="Idonuma A."/>
            <person name="Iijima M."/>
            <person name="Ikeda M."/>
            <person name="Ikeno M."/>
            <person name="Ito K."/>
            <person name="Ito S."/>
            <person name="Ito T."/>
            <person name="Ito Y."/>
            <person name="Ito Y."/>
            <person name="Iwabuchi A."/>
            <person name="Kamiya K."/>
            <person name="Karasawa W."/>
            <person name="Kurita K."/>
            <person name="Katagiri S."/>
            <person name="Kikuta A."/>
            <person name="Kobayashi H."/>
            <person name="Kobayashi N."/>
            <person name="Machita K."/>
            <person name="Maehara T."/>
            <person name="Masukawa M."/>
            <person name="Mizubayashi T."/>
            <person name="Mukai Y."/>
            <person name="Nagasaki H."/>
            <person name="Nagata Y."/>
            <person name="Naito S."/>
            <person name="Nakashima M."/>
            <person name="Nakama Y."/>
            <person name="Nakamichi Y."/>
            <person name="Nakamura M."/>
            <person name="Meguro A."/>
            <person name="Negishi M."/>
            <person name="Ohta I."/>
            <person name="Ohta T."/>
            <person name="Okamoto M."/>
            <person name="Ono N."/>
            <person name="Saji S."/>
            <person name="Sakaguchi M."/>
            <person name="Sakai K."/>
            <person name="Shibata M."/>
            <person name="Shimokawa T."/>
            <person name="Song J."/>
            <person name="Takazaki Y."/>
            <person name="Terasawa K."/>
            <person name="Tsugane M."/>
            <person name="Tsuji K."/>
            <person name="Ueda S."/>
            <person name="Waki K."/>
            <person name="Yamagata H."/>
            <person name="Yamamoto M."/>
            <person name="Yamamoto S."/>
            <person name="Yamane H."/>
            <person name="Yoshiki S."/>
            <person name="Yoshihara R."/>
            <person name="Yukawa K."/>
            <person name="Zhong H."/>
            <person name="Yano M."/>
            <person name="Yuan Q."/>
            <person name="Ouyang S."/>
            <person name="Liu J."/>
            <person name="Jones K.M."/>
            <person name="Gansberger K."/>
            <person name="Moffat K."/>
            <person name="Hill J."/>
            <person name="Bera J."/>
            <person name="Fadrosh D."/>
            <person name="Jin S."/>
            <person name="Johri S."/>
            <person name="Kim M."/>
            <person name="Overton L."/>
            <person name="Reardon M."/>
            <person name="Tsitrin T."/>
            <person name="Vuong H."/>
            <person name="Weaver B."/>
            <person name="Ciecko A."/>
            <person name="Tallon L."/>
            <person name="Jackson J."/>
            <person name="Pai G."/>
            <person name="Aken S.V."/>
            <person name="Utterback T."/>
            <person name="Reidmuller S."/>
            <person name="Feldblyum T."/>
            <person name="Hsiao J."/>
            <person name="Zismann V."/>
            <person name="Iobst S."/>
            <person name="de Vazeille A.R."/>
            <person name="Buell C.R."/>
            <person name="Ying K."/>
            <person name="Li Y."/>
            <person name="Lu T."/>
            <person name="Huang Y."/>
            <person name="Zhao Q."/>
            <person name="Feng Q."/>
            <person name="Zhang L."/>
            <person name="Zhu J."/>
            <person name="Weng Q."/>
            <person name="Mu J."/>
            <person name="Lu Y."/>
            <person name="Fan D."/>
            <person name="Liu Y."/>
            <person name="Guan J."/>
            <person name="Zhang Y."/>
            <person name="Yu S."/>
            <person name="Liu X."/>
            <person name="Zhang Y."/>
            <person name="Hong G."/>
            <person name="Han B."/>
            <person name="Choisne N."/>
            <person name="Demange N."/>
            <person name="Orjeda G."/>
            <person name="Samain S."/>
            <person name="Cattolico L."/>
            <person name="Pelletier E."/>
            <person name="Couloux A."/>
            <person name="Segurens B."/>
            <person name="Wincker P."/>
            <person name="D'Hont A."/>
            <person name="Scarpelli C."/>
            <person name="Weissenbach J."/>
            <person name="Salanoubat M."/>
            <person name="Quetier F."/>
            <person name="Yu Y."/>
            <person name="Kim H.R."/>
            <person name="Rambo T."/>
            <person name="Currie J."/>
            <person name="Collura K."/>
            <person name="Luo M."/>
            <person name="Yang T."/>
            <person name="Ammiraju J.S.S."/>
            <person name="Engler F."/>
            <person name="Soderlund C."/>
            <person name="Wing R.A."/>
            <person name="Palmer L.E."/>
            <person name="de la Bastide M."/>
            <person name="Spiegel L."/>
            <person name="Nascimento L."/>
            <person name="Zutavern T."/>
            <person name="O'Shaughnessy A."/>
            <person name="Dike S."/>
            <person name="Dedhia N."/>
            <person name="Preston R."/>
            <person name="Balija V."/>
            <person name="McCombie W.R."/>
            <person name="Chow T."/>
            <person name="Chen H."/>
            <person name="Chung M."/>
            <person name="Chen C."/>
            <person name="Shaw J."/>
            <person name="Wu H."/>
            <person name="Hsiao K."/>
            <person name="Chao Y."/>
            <person name="Chu M."/>
            <person name="Cheng C."/>
            <person name="Hour A."/>
            <person name="Lee P."/>
            <person name="Lin S."/>
            <person name="Lin Y."/>
            <person name="Liou J."/>
            <person name="Liu S."/>
            <person name="Hsing Y."/>
            <person name="Raghuvanshi S."/>
            <person name="Mohanty A."/>
            <person name="Bharti A.K."/>
            <person name="Gaur A."/>
            <person name="Gupta V."/>
            <person name="Kumar D."/>
            <person name="Ravi V."/>
            <person name="Vij S."/>
            <person name="Kapur A."/>
            <person name="Khurana P."/>
            <person name="Khurana P."/>
            <person name="Khurana J.P."/>
            <person name="Tyagi A.K."/>
            <person name="Gaikwad K."/>
            <person name="Singh A."/>
            <person name="Dalal V."/>
            <person name="Srivastava S."/>
            <person name="Dixit A."/>
            <person name="Pal A.K."/>
            <person name="Ghazi I.A."/>
            <person name="Yadav M."/>
            <person name="Pandit A."/>
            <person name="Bhargava A."/>
            <person name="Sureshbabu K."/>
            <person name="Batra K."/>
            <person name="Sharma T.R."/>
            <person name="Mohapatra T."/>
            <person name="Singh N.K."/>
            <person name="Messing J."/>
            <person name="Nelson A.B."/>
            <person name="Fuks G."/>
            <person name="Kavchok S."/>
            <person name="Keizer G."/>
            <person name="Linton E."/>
            <person name="Llaca V."/>
            <person name="Song R."/>
            <person name="Tanyolac B."/>
            <person name="Young S."/>
            <person name="Ho-Il K."/>
            <person name="Hahn J.H."/>
            <person name="Sangsakoo G."/>
            <person name="Vanavichit A."/>
            <person name="de Mattos Luiz.A.T."/>
            <person name="Zimmer P.D."/>
            <person name="Malone G."/>
            <person name="Dellagostin O."/>
            <person name="de Oliveira A.C."/>
            <person name="Bevan M."/>
            <person name="Bancroft I."/>
            <person name="Minx P."/>
            <person name="Cordum H."/>
            <person name="Wilson R."/>
            <person name="Cheng Z."/>
            <person name="Jin W."/>
            <person name="Jiang J."/>
            <person name="Leong S.A."/>
            <person name="Iwama H."/>
            <person name="Gojobori T."/>
            <person name="Itoh T."/>
            <person name="Niimura Y."/>
            <person name="Fujii Y."/>
            <person name="Habara T."/>
            <person name="Sakai H."/>
            <person name="Sato Y."/>
            <person name="Wilson G."/>
            <person name="Kumar K."/>
            <person name="McCouch S."/>
            <person name="Juretic N."/>
            <person name="Hoen D."/>
            <person name="Wright S."/>
            <person name="Bruskiewich R."/>
            <person name="Bureau T."/>
            <person name="Miyao A."/>
            <person name="Hirochika H."/>
            <person name="Nishikawa T."/>
            <person name="Kadowaki K."/>
            <person name="Sugiura M."/>
            <person name="Burr B."/>
            <person name="Sasaki T."/>
        </authorList>
    </citation>
    <scope>NUCLEOTIDE SEQUENCE [LARGE SCALE GENOMIC DNA]</scope>
    <source>
        <strain evidence="6">cv. Nipponbare</strain>
    </source>
</reference>
<reference evidence="5" key="5">
    <citation type="journal article" date="2008" name="Nucleic Acids Res.">
        <title>The Rice Annotation Project Database (RAP-DB): 2008 update.</title>
        <authorList>
            <consortium name="The Rice Annotation Project (RAP)"/>
            <person name="Tanaka T."/>
            <person name="Antonio B.A."/>
            <person name="Kikuchi S."/>
            <person name="Matsumoto T."/>
            <person name="Nagamura Y."/>
            <person name="Numa H."/>
            <person name="Sakai H."/>
            <person name="Wu J."/>
            <person name="Itoh T."/>
            <person name="Sasaki T."/>
            <person name="Aono R."/>
            <person name="Fujii Y."/>
            <person name="Habara T."/>
            <person name="Harada E."/>
            <person name="Kanno M."/>
            <person name="Kawahara Y."/>
            <person name="Kawashima H."/>
            <person name="Kubooka H."/>
            <person name="Matsuya A."/>
            <person name="Nakaoka H."/>
            <person name="Saichi N."/>
            <person name="Sanbonmatsu R."/>
            <person name="Sato Y."/>
            <person name="Shinso Y."/>
            <person name="Suzuki M."/>
            <person name="Takeda J."/>
            <person name="Tanino M."/>
            <person name="Todokoro F."/>
            <person name="Yamaguchi K."/>
            <person name="Yamamoto N."/>
            <person name="Yamasaki C."/>
            <person name="Imanishi T."/>
            <person name="Okido T."/>
            <person name="Tada M."/>
            <person name="Ikeo K."/>
            <person name="Tateno Y."/>
            <person name="Gojobori T."/>
            <person name="Lin Y.C."/>
            <person name="Wei F.J."/>
            <person name="Hsing Y.I."/>
            <person name="Zhao Q."/>
            <person name="Han B."/>
            <person name="Kramer M.R."/>
            <person name="McCombie R.W."/>
            <person name="Lonsdale D."/>
            <person name="O'Donovan C.C."/>
            <person name="Whitfield E.J."/>
            <person name="Apweiler R."/>
            <person name="Koyanagi K.O."/>
            <person name="Khurana J.P."/>
            <person name="Raghuvanshi S."/>
            <person name="Singh N.K."/>
            <person name="Tyagi A.K."/>
            <person name="Haberer G."/>
            <person name="Fujisawa M."/>
            <person name="Hosokawa S."/>
            <person name="Ito Y."/>
            <person name="Ikawa H."/>
            <person name="Shibata M."/>
            <person name="Yamamoto M."/>
            <person name="Bruskiewich R.M."/>
            <person name="Hoen D.R."/>
            <person name="Bureau TE."/>
            <person name="Namiki N."/>
            <person name="Ohyanagi H."/>
            <person name="Sakai Y."/>
            <person name="Nobushima S."/>
            <person name="Sakata K."/>
            <person name="Barrero R.A."/>
            <person name="Sato Y."/>
            <person name="Souvorov A."/>
            <person name="Smith-White B."/>
            <person name="Tatusova T."/>
            <person name="An S."/>
            <person name="An G."/>
            <person name="OOta S."/>
            <person name="Fuks G."/>
            <person name="Messing J."/>
            <person name="Christie K.R."/>
            <person name="Lieberherr D."/>
            <person name="Kim H."/>
            <person name="Zuccolo A."/>
            <person name="Wing R.A."/>
            <person name="Nobuta K."/>
            <person name="Green P.J."/>
            <person name="Lu C."/>
            <person name="Meyers BC."/>
            <person name="Chaparro C."/>
            <person name="Piegu B."/>
            <person name="Panaud O."/>
            <person name="Echeverria M."/>
        </authorList>
    </citation>
    <scope>NUCLEOTIDE SEQUENCE</scope>
</reference>
<feature type="domain" description="BTB" evidence="3">
    <location>
        <begin position="217"/>
        <end position="276"/>
    </location>
</feature>
<dbReference type="SMR" id="A0A0P0XAM7"/>
<dbReference type="KEGG" id="dosa:Os08g0103600"/>
<evidence type="ECO:0000313" key="6">
    <source>
        <dbReference type="Proteomes" id="UP000000763"/>
    </source>
</evidence>
<dbReference type="Gene3D" id="3.30.710.10">
    <property type="entry name" value="Potassium Channel Kv1.1, Chain A"/>
    <property type="match status" value="1"/>
</dbReference>
<dbReference type="Gramene" id="Os08t0103600-01">
    <property type="protein sequence ID" value="Os08t0103600-01"/>
    <property type="gene ID" value="Os08g0103600"/>
</dbReference>
<name>A0A0P0XAM7_ORYSJ</name>
<dbReference type="Pfam" id="PF00651">
    <property type="entry name" value="BTB"/>
    <property type="match status" value="1"/>
</dbReference>
<dbReference type="OrthoDB" id="6359816at2759"/>
<dbReference type="AlphaFoldDB" id="A0A0P0XAM7"/>
<dbReference type="KEGG" id="osa:4344432"/>
<gene>
    <name evidence="5" type="ordered locus">Os08g0103600</name>
    <name evidence="4" type="ORF">P0015C07.32</name>
</gene>
<reference evidence="5" key="4">
    <citation type="journal article" date="2007" name="Genome Res.">
        <title>Curated Genome Annotation of Oryza sativa ssp. japonica and Comparative Genome Analysis with Arabidopsis thaliana.</title>
        <authorList>
            <consortium name="The Rice Annotation Project (RAP)"/>
            <person name="Itoh T."/>
            <person name="Tanaka T."/>
            <person name="Barrero R.A."/>
            <person name="Yamasaki C."/>
            <person name="Fujii Y."/>
            <person name="Hilton P.B."/>
            <person name="Antonio B.A."/>
            <person name="Aono H."/>
            <person name="Apweiler R."/>
            <person name="Bruskiewich R."/>
            <person name="Bureau T."/>
            <person name="Burr F."/>
            <person name="Costa de Oliveira A."/>
            <person name="Fuks G."/>
            <person name="Habara T."/>
            <person name="Haberer G."/>
            <person name="Han B."/>
            <person name="Harada E."/>
            <person name="Hiraki A.T."/>
            <person name="Hirochika H."/>
            <person name="Hoen D."/>
            <person name="Hokari H."/>
            <person name="Hosokawa S."/>
            <person name="Hsing Y."/>
            <person name="Ikawa H."/>
            <person name="Ikeo K."/>
            <person name="Imanishi T."/>
            <person name="Ito Y."/>
            <person name="Jaiswal P."/>
            <person name="Kanno M."/>
            <person name="Kawahara Y."/>
            <person name="Kawamura T."/>
            <person name="Kawashima H."/>
            <person name="Khurana J.P."/>
            <person name="Kikuchi S."/>
            <person name="Komatsu S."/>
            <person name="Koyanagi K.O."/>
            <person name="Kubooka H."/>
            <person name="Lieberherr D."/>
            <person name="Lin Y.C."/>
            <person name="Lonsdale D."/>
            <person name="Matsumoto T."/>
            <person name="Matsuya A."/>
            <person name="McCombie W.R."/>
            <person name="Messing J."/>
            <person name="Miyao A."/>
            <person name="Mulder N."/>
            <person name="Nagamura Y."/>
            <person name="Nam J."/>
            <person name="Namiki N."/>
            <person name="Numa H."/>
            <person name="Nurimoto S."/>
            <person name="O'donovan C."/>
            <person name="Ohyanagi H."/>
            <person name="Okido T."/>
            <person name="Oota S."/>
            <person name="Osato N."/>
            <person name="Palmer L.E."/>
            <person name="Quetier F."/>
            <person name="Raghuvanshi S."/>
            <person name="Saichi N."/>
            <person name="Sakai H."/>
            <person name="Sakai Y."/>
            <person name="Sakata K."/>
            <person name="Sakurai T."/>
            <person name="Sato F."/>
            <person name="Sato Y."/>
            <person name="Schoof H."/>
            <person name="Seki M."/>
            <person name="Shibata M."/>
            <person name="Shimizu Y."/>
            <person name="Shinozaki K."/>
            <person name="Shinso Y."/>
            <person name="Singh N.K."/>
            <person name="Smith-White B."/>
            <person name="Takeda J."/>
            <person name="Tanino M."/>
            <person name="Tatusova T."/>
            <person name="Thongjuea S."/>
            <person name="Todokoro F."/>
            <person name="Tsugane M."/>
            <person name="Tyagi A.K."/>
            <person name="Vanavichit A."/>
            <person name="Wang A."/>
            <person name="Wing R.A."/>
            <person name="Yamaguchi K."/>
            <person name="Yamamoto M."/>
            <person name="Yamamoto N."/>
            <person name="Yu Y."/>
            <person name="Zhang H."/>
            <person name="Zhao Q."/>
            <person name="Higo K."/>
            <person name="Burr B."/>
            <person name="Gojobori T."/>
            <person name="Sasaki T."/>
        </authorList>
    </citation>
    <scope>NUCLEOTIDE SEQUENCE</scope>
</reference>
<dbReference type="CDD" id="cd18186">
    <property type="entry name" value="BTB_POZ_ZBTB_KLHL-like"/>
    <property type="match status" value="1"/>
</dbReference>
<dbReference type="PANTHER" id="PTHR46672">
    <property type="entry name" value="OS08G0495500 PROTEIN-RELATED"/>
    <property type="match status" value="1"/>
</dbReference>
<dbReference type="PROSITE" id="PS50097">
    <property type="entry name" value="BTB"/>
    <property type="match status" value="1"/>
</dbReference>
<dbReference type="InterPro" id="IPR044714">
    <property type="entry name" value="AtSIBP1-like"/>
</dbReference>
<evidence type="ECO:0000313" key="5">
    <source>
        <dbReference type="EMBL" id="BAF22688.1"/>
    </source>
</evidence>
<feature type="compositionally biased region" description="Low complexity" evidence="2">
    <location>
        <begin position="21"/>
        <end position="42"/>
    </location>
</feature>
<dbReference type="SMART" id="SM00225">
    <property type="entry name" value="BTB"/>
    <property type="match status" value="1"/>
</dbReference>
<reference evidence="5" key="8">
    <citation type="submission" date="2012-08" db="EMBL/GenBank/DDBJ databases">
        <title>The Second Rice Annotation Project Meeting (RAP2).</title>
        <authorList>
            <consortium name="The Rice Annotation Project (RAP)"/>
        </authorList>
    </citation>
    <scope>NUCLEOTIDE SEQUENCE</scope>
</reference>
<dbReference type="EMBL" id="AP008214">
    <property type="protein sequence ID" value="BAF22688.1"/>
    <property type="molecule type" value="Genomic_DNA"/>
</dbReference>
<reference evidence="5" key="3">
    <citation type="journal article" date="2006" name="Nucleic Acids Res.">
        <title>The Rice Annotation Project Database (RAP-DB): hub for Oryza sativa ssp. japonica genome information.</title>
        <authorList>
            <person name="Ohyanagi H."/>
            <person name="Tanaka T."/>
            <person name="Sakai H."/>
            <person name="Shigemoto Y."/>
            <person name="Yamaguchi K."/>
            <person name="Habara T."/>
            <person name="Fujii Y."/>
            <person name="Antonio B.A."/>
            <person name="Nagamura Y."/>
            <person name="Imanishi T."/>
            <person name="Ikeo K."/>
            <person name="Itoh T."/>
            <person name="Gojobori T."/>
            <person name="Sasaki T."/>
        </authorList>
    </citation>
    <scope>NUCLEOTIDE SEQUENCE</scope>
</reference>
<feature type="region of interest" description="Disordered" evidence="2">
    <location>
        <begin position="21"/>
        <end position="70"/>
    </location>
</feature>
<comment type="pathway">
    <text evidence="1">Protein modification; protein ubiquitination.</text>
</comment>
<protein>
    <submittedName>
        <fullName evidence="5">Os08g0103600 protein</fullName>
    </submittedName>
    <submittedName>
        <fullName evidence="4">POZ domain protein family-like</fullName>
    </submittedName>
</protein>
<evidence type="ECO:0000256" key="2">
    <source>
        <dbReference type="SAM" id="MobiDB-lite"/>
    </source>
</evidence>
<dbReference type="InterPro" id="IPR000210">
    <property type="entry name" value="BTB/POZ_dom"/>
</dbReference>
<dbReference type="SUPFAM" id="SSF54695">
    <property type="entry name" value="POZ domain"/>
    <property type="match status" value="1"/>
</dbReference>
<sequence length="382" mass="42634">MLPGVITSRVRGDGAAAAAAAGWRGRTGWRPSPGWPSGASTPSAPPPTAAPIPSRSASGTGSLPNPNPPLLRDHRFALSNQIIRQFDPNPCRYLSVEKARYVYVRLFPEPGRVAKERPPLARFLLRACWSGPPRRSCVSPVHEHLLRSSEDFFWQLDTMYAGRFTIDVEFLDLKIASNNAAESSTSIWPNESIAVQNIASKSSLGCLSRMLTESIHADVTINTTDGVLKAHKAILASCSPVFESMFLHDLKEKESSTININDMCLESCSALIGFIYGTIKLDQFWKHRLSLLAAANKYSISDIKDCCEESLLEDINSSNVLERLHVAWLYQLQKLKKGCLTYLFVFGKIYDVREEINSFFQHADRELMLEMFQEVITAWKPI</sequence>
<reference evidence="6" key="6">
    <citation type="journal article" date="2008" name="Nucleic Acids Res.">
        <title>The rice annotation project database (RAP-DB): 2008 update.</title>
        <authorList>
            <consortium name="The rice annotation project (RAP)"/>
        </authorList>
    </citation>
    <scope>GENOME REANNOTATION</scope>
    <source>
        <strain evidence="6">cv. Nipponbare</strain>
    </source>
</reference>
<dbReference type="PANTHER" id="PTHR46672:SF1">
    <property type="entry name" value="OS08G0103600 PROTEIN"/>
    <property type="match status" value="1"/>
</dbReference>
<organism evidence="4 6">
    <name type="scientific">Oryza sativa subsp. japonica</name>
    <name type="common">Rice</name>
    <dbReference type="NCBI Taxonomy" id="39947"/>
    <lineage>
        <taxon>Eukaryota</taxon>
        <taxon>Viridiplantae</taxon>
        <taxon>Streptophyta</taxon>
        <taxon>Embryophyta</taxon>
        <taxon>Tracheophyta</taxon>
        <taxon>Spermatophyta</taxon>
        <taxon>Magnoliopsida</taxon>
        <taxon>Liliopsida</taxon>
        <taxon>Poales</taxon>
        <taxon>Poaceae</taxon>
        <taxon>BOP clade</taxon>
        <taxon>Oryzoideae</taxon>
        <taxon>Oryzeae</taxon>
        <taxon>Oryzinae</taxon>
        <taxon>Oryza</taxon>
        <taxon>Oryza sativa</taxon>
    </lineage>
</organism>
<reference evidence="4" key="1">
    <citation type="submission" date="2002-01" db="EMBL/GenBank/DDBJ databases">
        <title>Oryza sativa nipponbare(GA3) genomic DNA, chromosome 8, PAC clone:P0015C07.</title>
        <authorList>
            <person name="Sasaki T."/>
            <person name="Matsumoto T."/>
            <person name="Yamamoto K."/>
        </authorList>
    </citation>
    <scope>NUCLEOTIDE SEQUENCE</scope>
</reference>
<proteinExistence type="predicted"/>
<dbReference type="OMA" id="CSIWPNE"/>